<dbReference type="Gene3D" id="3.30.428.10">
    <property type="entry name" value="HIT-like"/>
    <property type="match status" value="1"/>
</dbReference>
<organism evidence="1 2">
    <name type="scientific">Methanolacinia petrolearia (strain DSM 11571 / OCM 486 / SEBR 4847)</name>
    <name type="common">Methanoplanus petrolearius</name>
    <dbReference type="NCBI Taxonomy" id="679926"/>
    <lineage>
        <taxon>Archaea</taxon>
        <taxon>Methanobacteriati</taxon>
        <taxon>Methanobacteriota</taxon>
        <taxon>Stenosarchaea group</taxon>
        <taxon>Methanomicrobia</taxon>
        <taxon>Methanomicrobiales</taxon>
        <taxon>Methanomicrobiaceae</taxon>
        <taxon>Methanolacinia</taxon>
    </lineage>
</organism>
<dbReference type="SUPFAM" id="SSF54197">
    <property type="entry name" value="HIT-like"/>
    <property type="match status" value="1"/>
</dbReference>
<keyword evidence="1" id="KW-0548">Nucleotidyltransferase</keyword>
<evidence type="ECO:0000313" key="2">
    <source>
        <dbReference type="Proteomes" id="UP000006565"/>
    </source>
</evidence>
<dbReference type="AlphaFoldDB" id="E1RKB6"/>
<proteinExistence type="predicted"/>
<keyword evidence="1" id="KW-0808">Transferase</keyword>
<dbReference type="STRING" id="679926.Mpet_2181"/>
<sequence>MFSKALLDRNGRKIEYREETLTGIRCRICPSREERGLNDLRIPEALEINKSCPFCPENIEIDTPCFENGERIHVGETTTFPNIYPFGENHIVTVITKEHCPHEITENQILDSLKGQFLGLKEKKGFASINWNYLSSAGASMIHPHLQGFSDGIPTYLTSLYINRSKEYFDRSGSNYWLSVTESEKESDRYLFGDEITWCANPVPIGEKEIRGYLPFCSFNDFEEFIPEIAGGIRRVMEIYKNAGNHALNMAIRFGKDEHEMYFRAFVSMIARINPNPESISDSAFMERLHFEPVVMTVPEDLKKINSRSQKY</sequence>
<keyword evidence="2" id="KW-1185">Reference proteome</keyword>
<dbReference type="GO" id="GO:0016779">
    <property type="term" value="F:nucleotidyltransferase activity"/>
    <property type="evidence" value="ECO:0007669"/>
    <property type="project" value="UniProtKB-KW"/>
</dbReference>
<dbReference type="KEGG" id="mpi:Mpet_2181"/>
<dbReference type="EMBL" id="CP002117">
    <property type="protein sequence ID" value="ADN36929.1"/>
    <property type="molecule type" value="Genomic_DNA"/>
</dbReference>
<dbReference type="OrthoDB" id="7650at2157"/>
<dbReference type="eggNOG" id="arCOG00420">
    <property type="taxonomic scope" value="Archaea"/>
</dbReference>
<evidence type="ECO:0000313" key="1">
    <source>
        <dbReference type="EMBL" id="ADN36929.1"/>
    </source>
</evidence>
<accession>E1RKB6</accession>
<gene>
    <name evidence="1" type="ordered locus">Mpet_2181</name>
</gene>
<dbReference type="RefSeq" id="WP_013330106.1">
    <property type="nucleotide sequence ID" value="NC_014507.1"/>
</dbReference>
<dbReference type="Proteomes" id="UP000006565">
    <property type="component" value="Chromosome"/>
</dbReference>
<name>E1RKB6_METP4</name>
<dbReference type="GeneID" id="9744666"/>
<protein>
    <submittedName>
        <fullName evidence="1">Galactose-1-phosphate uridylyltransferase-like protein</fullName>
    </submittedName>
</protein>
<reference evidence="1 2" key="1">
    <citation type="journal article" date="2010" name="Stand. Genomic Sci.">
        <title>Complete genome sequence of Methanoplanus petrolearius type strain (SEBR 4847).</title>
        <authorList>
            <person name="Brambilla E."/>
            <person name="Djao O.D."/>
            <person name="Daligault H."/>
            <person name="Lapidus A."/>
            <person name="Lucas S."/>
            <person name="Hammon N."/>
            <person name="Nolan M."/>
            <person name="Tice H."/>
            <person name="Cheng J.F."/>
            <person name="Han C."/>
            <person name="Tapia R."/>
            <person name="Goodwin L."/>
            <person name="Pitluck S."/>
            <person name="Liolios K."/>
            <person name="Ivanova N."/>
            <person name="Mavromatis K."/>
            <person name="Mikhailova N."/>
            <person name="Pati A."/>
            <person name="Chen A."/>
            <person name="Palaniappan K."/>
            <person name="Land M."/>
            <person name="Hauser L."/>
            <person name="Chang Y.J."/>
            <person name="Jeffries C.D."/>
            <person name="Rohde M."/>
            <person name="Spring S."/>
            <person name="Sikorski J."/>
            <person name="Goker M."/>
            <person name="Woyke T."/>
            <person name="Bristow J."/>
            <person name="Eisen J.A."/>
            <person name="Markowitz V."/>
            <person name="Hugenholtz P."/>
            <person name="Kyrpides N.C."/>
            <person name="Klenk H.P."/>
        </authorList>
    </citation>
    <scope>NUCLEOTIDE SEQUENCE [LARGE SCALE GENOMIC DNA]</scope>
    <source>
        <strain evidence="2">DSM 11571 / OCM 486 / SEBR 4847</strain>
    </source>
</reference>
<dbReference type="InterPro" id="IPR036265">
    <property type="entry name" value="HIT-like_sf"/>
</dbReference>
<dbReference type="HOGENOM" id="CLU_071478_0_0_2"/>